<name>A0A9D1HL90_9FIRM</name>
<keyword evidence="1" id="KW-0175">Coiled coil</keyword>
<feature type="coiled-coil region" evidence="1">
    <location>
        <begin position="43"/>
        <end position="87"/>
    </location>
</feature>
<evidence type="ECO:0000313" key="2">
    <source>
        <dbReference type="EMBL" id="HIU10391.1"/>
    </source>
</evidence>
<accession>A0A9D1HL90</accession>
<organism evidence="2 3">
    <name type="scientific">Candidatus Avidehalobacter gallistercoris</name>
    <dbReference type="NCBI Taxonomy" id="2840694"/>
    <lineage>
        <taxon>Bacteria</taxon>
        <taxon>Bacillati</taxon>
        <taxon>Bacillota</taxon>
        <taxon>Clostridia</taxon>
        <taxon>Eubacteriales</taxon>
        <taxon>Peptococcaceae</taxon>
        <taxon>Peptococcaceae incertae sedis</taxon>
        <taxon>Candidatus Avidehalobacter</taxon>
    </lineage>
</organism>
<dbReference type="AlphaFoldDB" id="A0A9D1HL90"/>
<dbReference type="EMBL" id="DVMH01000021">
    <property type="protein sequence ID" value="HIU10391.1"/>
    <property type="molecule type" value="Genomic_DNA"/>
</dbReference>
<dbReference type="Proteomes" id="UP000824124">
    <property type="component" value="Unassembled WGS sequence"/>
</dbReference>
<proteinExistence type="predicted"/>
<protein>
    <submittedName>
        <fullName evidence="2">Phage scaffolding protein</fullName>
    </submittedName>
</protein>
<evidence type="ECO:0000313" key="3">
    <source>
        <dbReference type="Proteomes" id="UP000824124"/>
    </source>
</evidence>
<gene>
    <name evidence="2" type="ORF">IAB00_03985</name>
</gene>
<reference evidence="2" key="1">
    <citation type="submission" date="2020-10" db="EMBL/GenBank/DDBJ databases">
        <authorList>
            <person name="Gilroy R."/>
        </authorList>
    </citation>
    <scope>NUCLEOTIDE SEQUENCE</scope>
    <source>
        <strain evidence="2">2830</strain>
    </source>
</reference>
<reference evidence="2" key="2">
    <citation type="journal article" date="2021" name="PeerJ">
        <title>Extensive microbial diversity within the chicken gut microbiome revealed by metagenomics and culture.</title>
        <authorList>
            <person name="Gilroy R."/>
            <person name="Ravi A."/>
            <person name="Getino M."/>
            <person name="Pursley I."/>
            <person name="Horton D.L."/>
            <person name="Alikhan N.F."/>
            <person name="Baker D."/>
            <person name="Gharbi K."/>
            <person name="Hall N."/>
            <person name="Watson M."/>
            <person name="Adriaenssens E.M."/>
            <person name="Foster-Nyarko E."/>
            <person name="Jarju S."/>
            <person name="Secka A."/>
            <person name="Antonio M."/>
            <person name="Oren A."/>
            <person name="Chaudhuri R.R."/>
            <person name="La Ragione R."/>
            <person name="Hildebrand F."/>
            <person name="Pallen M.J."/>
        </authorList>
    </citation>
    <scope>NUCLEOTIDE SEQUENCE</scope>
    <source>
        <strain evidence="2">2830</strain>
    </source>
</reference>
<sequence length="217" mass="23227">MALEWLKTILGDGYTEDIESKIAQEIGKGFVSKADFNAVKTQQKKLEDDLKTRDTQLEELKKATGTAEELTAQIAALQEQNRKDKQAHEAEVARIRLDAAVDKALTESGARNNIAVKALLAAFLKDAKVGEDGSVKGLAAEIETLAKGESTSFLFDNTKGAVIKGMKPGEAGDGAGYGGEVNPFAAKTFDLEAQGKLFRENPDAARALARQAGVKFV</sequence>
<dbReference type="InterPro" id="IPR009636">
    <property type="entry name" value="SCAF"/>
</dbReference>
<comment type="caution">
    <text evidence="2">The sequence shown here is derived from an EMBL/GenBank/DDBJ whole genome shotgun (WGS) entry which is preliminary data.</text>
</comment>
<evidence type="ECO:0000256" key="1">
    <source>
        <dbReference type="SAM" id="Coils"/>
    </source>
</evidence>
<dbReference type="Pfam" id="PF06810">
    <property type="entry name" value="Phage_scaffold"/>
    <property type="match status" value="1"/>
</dbReference>